<organism evidence="12 13">
    <name type="scientific">Theileria equi strain WA</name>
    <dbReference type="NCBI Taxonomy" id="1537102"/>
    <lineage>
        <taxon>Eukaryota</taxon>
        <taxon>Sar</taxon>
        <taxon>Alveolata</taxon>
        <taxon>Apicomplexa</taxon>
        <taxon>Aconoidasida</taxon>
        <taxon>Piroplasmida</taxon>
        <taxon>Theileriidae</taxon>
        <taxon>Theileria</taxon>
    </lineage>
</organism>
<evidence type="ECO:0000313" key="12">
    <source>
        <dbReference type="EMBL" id="EKX74198.1"/>
    </source>
</evidence>
<comment type="catalytic activity">
    <reaction evidence="9">
        <text>tRNA(Arg) + L-arginine + ATP = L-arginyl-tRNA(Arg) + AMP + diphosphate</text>
        <dbReference type="Rhea" id="RHEA:20301"/>
        <dbReference type="Rhea" id="RHEA-COMP:9658"/>
        <dbReference type="Rhea" id="RHEA-COMP:9673"/>
        <dbReference type="ChEBI" id="CHEBI:30616"/>
        <dbReference type="ChEBI" id="CHEBI:32682"/>
        <dbReference type="ChEBI" id="CHEBI:33019"/>
        <dbReference type="ChEBI" id="CHEBI:78442"/>
        <dbReference type="ChEBI" id="CHEBI:78513"/>
        <dbReference type="ChEBI" id="CHEBI:456215"/>
        <dbReference type="EC" id="6.1.1.19"/>
    </reaction>
</comment>
<feature type="domain" description="DALR anticodon binding" evidence="11">
    <location>
        <begin position="451"/>
        <end position="567"/>
    </location>
</feature>
<dbReference type="EMBL" id="ACOU01000002">
    <property type="protein sequence ID" value="EKX74198.1"/>
    <property type="molecule type" value="Genomic_DNA"/>
</dbReference>
<dbReference type="RefSeq" id="XP_004833650.1">
    <property type="nucleotide sequence ID" value="XM_004833593.1"/>
</dbReference>
<dbReference type="InterPro" id="IPR035684">
    <property type="entry name" value="ArgRS_core"/>
</dbReference>
<sequence length="567" mass="64398">MLGKATIATHRLCTELKKDISIVSDCFIGASDFIRIVLKDEYIQSRLESMLSDERLGIPIMNNECVVVDYFGPNVGKELHLGHLRSLAMGQMVSNVLEFYGATVHRRNHVGDFGSQSGVIIRYLLEYDPKTLESLDYGTCNTSINMEKERMVRGHKYPEEVIDTTDRRLGLGGIDFPDQLTISTLGEYYRISTLKYKDDDLFAHRARLETTALQNGKSVAQKQWDNVVKISLRHFTEILKSFNATKLKHIPESCYKIRANQLIDSLLEAGVAKQFGDSYVEVFLSDCKDSGANRSVLRTRDGALTYMATDLAALRHRISTHKPDIIIYITDEAQEFHFKRLEEIAIKANILGDCKIEHMGYSPILSQEGDKIRSRSGTQYRISETLSQIKKLARDMIVQNGDYISQTTHVLSERIGAGGILFSELSTHHEKSDKYSIDRIAATGLNPLFSLLLSYSSAFSILNRLLHSRTPPEYIKDDGFRNETERSLALTLMGLENEVYYSLKSRISHRLCKYLRTVSERFELFCKETTIVDGNKVHLGSLNLVKLTYRVMKLVFSLLGIKPVEKF</sequence>
<reference evidence="12 13" key="1">
    <citation type="journal article" date="2012" name="BMC Genomics">
        <title>Comparative genomic analysis and phylogenetic position of Theileria equi.</title>
        <authorList>
            <person name="Kappmeyer L.S."/>
            <person name="Thiagarajan M."/>
            <person name="Herndon D.R."/>
            <person name="Ramsay J.D."/>
            <person name="Caler E."/>
            <person name="Djikeng A."/>
            <person name="Gillespie J.J."/>
            <person name="Lau A.O."/>
            <person name="Roalson E.H."/>
            <person name="Silva J.C."/>
            <person name="Silva M.G."/>
            <person name="Suarez C.E."/>
            <person name="Ueti M.W."/>
            <person name="Nene V.M."/>
            <person name="Mealey R.H."/>
            <person name="Knowles D.P."/>
            <person name="Brayton K.A."/>
        </authorList>
    </citation>
    <scope>NUCLEOTIDE SEQUENCE [LARGE SCALE GENOMIC DNA]</scope>
    <source>
        <strain evidence="12 13">WA</strain>
    </source>
</reference>
<comment type="similarity">
    <text evidence="1 10">Belongs to the class-I aminoacyl-tRNA synthetase family.</text>
</comment>
<dbReference type="PROSITE" id="PS00178">
    <property type="entry name" value="AA_TRNA_LIGASE_I"/>
    <property type="match status" value="1"/>
</dbReference>
<dbReference type="SUPFAM" id="SSF47323">
    <property type="entry name" value="Anticodon-binding domain of a subclass of class I aminoacyl-tRNA synthetases"/>
    <property type="match status" value="1"/>
</dbReference>
<evidence type="ECO:0000256" key="1">
    <source>
        <dbReference type="ARBA" id="ARBA00005594"/>
    </source>
</evidence>
<dbReference type="GO" id="GO:0006420">
    <property type="term" value="P:arginyl-tRNA aminoacylation"/>
    <property type="evidence" value="ECO:0007669"/>
    <property type="project" value="InterPro"/>
</dbReference>
<evidence type="ECO:0000259" key="11">
    <source>
        <dbReference type="SMART" id="SM00836"/>
    </source>
</evidence>
<evidence type="ECO:0000256" key="8">
    <source>
        <dbReference type="ARBA" id="ARBA00033033"/>
    </source>
</evidence>
<dbReference type="PRINTS" id="PR01038">
    <property type="entry name" value="TRNASYNTHARG"/>
</dbReference>
<dbReference type="AlphaFoldDB" id="L1LGC2"/>
<dbReference type="Gene3D" id="1.10.730.10">
    <property type="entry name" value="Isoleucyl-tRNA Synthetase, Domain 1"/>
    <property type="match status" value="1"/>
</dbReference>
<evidence type="ECO:0000313" key="13">
    <source>
        <dbReference type="Proteomes" id="UP000031512"/>
    </source>
</evidence>
<evidence type="ECO:0000256" key="4">
    <source>
        <dbReference type="ARBA" id="ARBA00022741"/>
    </source>
</evidence>
<dbReference type="Pfam" id="PF00750">
    <property type="entry name" value="tRNA-synt_1d"/>
    <property type="match status" value="2"/>
</dbReference>
<dbReference type="PANTHER" id="PTHR11956">
    <property type="entry name" value="ARGINYL-TRNA SYNTHETASE"/>
    <property type="match status" value="1"/>
</dbReference>
<dbReference type="eggNOG" id="KOG4426">
    <property type="taxonomic scope" value="Eukaryota"/>
</dbReference>
<proteinExistence type="inferred from homology"/>
<keyword evidence="13" id="KW-1185">Reference proteome</keyword>
<dbReference type="PANTHER" id="PTHR11956:SF5">
    <property type="entry name" value="ARGININE--TRNA LIGASE, CYTOPLASMIC"/>
    <property type="match status" value="1"/>
</dbReference>
<dbReference type="InterPro" id="IPR001278">
    <property type="entry name" value="Arg-tRNA-ligase"/>
</dbReference>
<dbReference type="InterPro" id="IPR001412">
    <property type="entry name" value="aa-tRNA-synth_I_CS"/>
</dbReference>
<keyword evidence="3 10" id="KW-0436">Ligase</keyword>
<dbReference type="STRING" id="1537102.L1LGC2"/>
<dbReference type="GO" id="GO:0005524">
    <property type="term" value="F:ATP binding"/>
    <property type="evidence" value="ECO:0007669"/>
    <property type="project" value="UniProtKB-KW"/>
</dbReference>
<evidence type="ECO:0000256" key="10">
    <source>
        <dbReference type="RuleBase" id="RU363038"/>
    </source>
</evidence>
<dbReference type="KEGG" id="beq:BEWA_042360"/>
<dbReference type="SMART" id="SM00836">
    <property type="entry name" value="DALR_1"/>
    <property type="match status" value="1"/>
</dbReference>
<evidence type="ECO:0000256" key="3">
    <source>
        <dbReference type="ARBA" id="ARBA00022598"/>
    </source>
</evidence>
<gene>
    <name evidence="12" type="ORF">BEWA_042360</name>
</gene>
<keyword evidence="5 10" id="KW-0067">ATP-binding</keyword>
<keyword evidence="7 10" id="KW-0030">Aminoacyl-tRNA synthetase</keyword>
<dbReference type="Proteomes" id="UP000031512">
    <property type="component" value="Unassembled WGS sequence"/>
</dbReference>
<evidence type="ECO:0000256" key="6">
    <source>
        <dbReference type="ARBA" id="ARBA00022917"/>
    </source>
</evidence>
<dbReference type="GeneID" id="15807646"/>
<dbReference type="EC" id="6.1.1.19" evidence="2"/>
<accession>L1LGC2</accession>
<dbReference type="InterPro" id="IPR014729">
    <property type="entry name" value="Rossmann-like_a/b/a_fold"/>
</dbReference>
<comment type="caution">
    <text evidence="12">The sequence shown here is derived from an EMBL/GenBank/DDBJ whole genome shotgun (WGS) entry which is preliminary data.</text>
</comment>
<evidence type="ECO:0000256" key="5">
    <source>
        <dbReference type="ARBA" id="ARBA00022840"/>
    </source>
</evidence>
<keyword evidence="4 10" id="KW-0547">Nucleotide-binding</keyword>
<dbReference type="InterPro" id="IPR008909">
    <property type="entry name" value="DALR_anticod-bd"/>
</dbReference>
<evidence type="ECO:0000256" key="2">
    <source>
        <dbReference type="ARBA" id="ARBA00012837"/>
    </source>
</evidence>
<dbReference type="GO" id="GO:0004814">
    <property type="term" value="F:arginine-tRNA ligase activity"/>
    <property type="evidence" value="ECO:0007669"/>
    <property type="project" value="UniProtKB-EC"/>
</dbReference>
<dbReference type="Pfam" id="PF05746">
    <property type="entry name" value="DALR_1"/>
    <property type="match status" value="1"/>
</dbReference>
<protein>
    <recommendedName>
        <fullName evidence="2">arginine--tRNA ligase</fullName>
        <ecNumber evidence="2">6.1.1.19</ecNumber>
    </recommendedName>
    <alternativeName>
        <fullName evidence="8">Arginyl-tRNA synthetase</fullName>
    </alternativeName>
</protein>
<dbReference type="OrthoDB" id="68056at2759"/>
<keyword evidence="6 10" id="KW-0648">Protein biosynthesis</keyword>
<evidence type="ECO:0000256" key="9">
    <source>
        <dbReference type="ARBA" id="ARBA00049339"/>
    </source>
</evidence>
<evidence type="ECO:0000256" key="7">
    <source>
        <dbReference type="ARBA" id="ARBA00023146"/>
    </source>
</evidence>
<dbReference type="VEuPathDB" id="PiroplasmaDB:BEWA_042360"/>
<dbReference type="InterPro" id="IPR009080">
    <property type="entry name" value="tRNAsynth_Ia_anticodon-bd"/>
</dbReference>
<dbReference type="Gene3D" id="3.40.50.620">
    <property type="entry name" value="HUPs"/>
    <property type="match status" value="1"/>
</dbReference>
<name>L1LGC2_THEEQ</name>
<dbReference type="SUPFAM" id="SSF52374">
    <property type="entry name" value="Nucleotidylyl transferase"/>
    <property type="match status" value="1"/>
</dbReference>